<dbReference type="PROSITE" id="PS51318">
    <property type="entry name" value="TAT"/>
    <property type="match status" value="1"/>
</dbReference>
<dbReference type="InterPro" id="IPR006311">
    <property type="entry name" value="TAT_signal"/>
</dbReference>
<reference evidence="2" key="1">
    <citation type="submission" date="2018-11" db="EMBL/GenBank/DDBJ databases">
        <authorList>
            <consortium name="Genoscope - CEA"/>
            <person name="William W."/>
        </authorList>
    </citation>
    <scope>NUCLEOTIDE SEQUENCE [LARGE SCALE GENOMIC DNA]</scope>
    <source>
        <strain evidence="2">T9AD</strain>
    </source>
</reference>
<dbReference type="AlphaFoldDB" id="A0A653AXD7"/>
<feature type="compositionally biased region" description="Low complexity" evidence="1">
    <location>
        <begin position="111"/>
        <end position="125"/>
    </location>
</feature>
<proteinExistence type="predicted"/>
<organism evidence="2">
    <name type="scientific">Ectopseudomonas oleovorans</name>
    <name type="common">Pseudomonas oleovorans</name>
    <dbReference type="NCBI Taxonomy" id="301"/>
    <lineage>
        <taxon>Bacteria</taxon>
        <taxon>Pseudomonadati</taxon>
        <taxon>Pseudomonadota</taxon>
        <taxon>Gammaproteobacteria</taxon>
        <taxon>Pseudomonadales</taxon>
        <taxon>Pseudomonadaceae</taxon>
        <taxon>Ectopseudomonas</taxon>
    </lineage>
</organism>
<protein>
    <recommendedName>
        <fullName evidence="3">Twin-arginine translocation signal domain-containing protein</fullName>
    </recommendedName>
</protein>
<sequence>MQRRTLLKGTAVAGVAALGAGFWALPGGGARARLSLAAAQQVLADLQGRALQSLRGWPSEVFNHCARSIDYSIRRLPRLNPGLPAWFRHSLGPAAVRRVQRTRRRRRLGEPHAAPARRPIPARLRCSSRTARKPRCSGCAAPSCVSPHTRASCSRISPTVR</sequence>
<gene>
    <name evidence="2" type="ORF">POT9AD_0018</name>
</gene>
<evidence type="ECO:0000313" key="2">
    <source>
        <dbReference type="EMBL" id="VDN61014.1"/>
    </source>
</evidence>
<accession>A0A653AXD7</accession>
<evidence type="ECO:0008006" key="3">
    <source>
        <dbReference type="Google" id="ProtNLM"/>
    </source>
</evidence>
<evidence type="ECO:0000256" key="1">
    <source>
        <dbReference type="SAM" id="MobiDB-lite"/>
    </source>
</evidence>
<dbReference type="EMBL" id="LR130779">
    <property type="protein sequence ID" value="VDN61014.1"/>
    <property type="molecule type" value="Genomic_DNA"/>
</dbReference>
<name>A0A653AXD7_ECTOL</name>
<feature type="compositionally biased region" description="Polar residues" evidence="1">
    <location>
        <begin position="149"/>
        <end position="161"/>
    </location>
</feature>
<feature type="region of interest" description="Disordered" evidence="1">
    <location>
        <begin position="102"/>
        <end position="161"/>
    </location>
</feature>